<keyword evidence="1" id="KW-0812">Transmembrane</keyword>
<keyword evidence="1" id="KW-0472">Membrane</keyword>
<sequence>MFKSKKFIFIFCGIALLVFIACLPSLVEHSYDYTDDGKFIVEHQESIKETIIEMLDPEKKHIQSVTLLPGTAQGEYDNGGSISGNYHIYFSAYVNDNREQSLKGELSFPDAEIPPFTFIHPNPYEDADQDMTSWYADFEVSENSFWDWKREEEVAEYAWKNFADSLSDLGKSLVKQVQTERAALLFDQWLQEHQENFKSAIQTELYRADPELEQSLGKIQSIRLSKRQDYFPYSTKELRFDVTFEKYPEEAATIEAEFYSQDGRSIFKDSSVPAVISFYNGRFAIKSEADSKLSSIFSKSRLGNSIGEISYELPEDYKERILIP</sequence>
<protein>
    <submittedName>
        <fullName evidence="2">Uncharacterized protein</fullName>
    </submittedName>
</protein>
<reference evidence="2 3" key="1">
    <citation type="submission" date="2018-05" db="EMBL/GenBank/DDBJ databases">
        <title>Draft genome sequence of Streptococcus panodentis CCUG 70867T.</title>
        <authorList>
            <person name="Salva-Serra F."/>
            <person name="Mendez V."/>
            <person name="Jaen-Luchoro D."/>
            <person name="Gonzales-Siles L."/>
            <person name="Karlsson R."/>
            <person name="Engstrom-Jakobsson H."/>
            <person name="Busquets A."/>
            <person name="Gomila M."/>
            <person name="Pineiro-Iglesias B."/>
            <person name="Bennasar-Figueras A."/>
            <person name="Seeger M."/>
            <person name="Moore E."/>
        </authorList>
    </citation>
    <scope>NUCLEOTIDE SEQUENCE [LARGE SCALE GENOMIC DNA]</scope>
    <source>
        <strain evidence="2 3">CCUG 70867</strain>
    </source>
</reference>
<comment type="caution">
    <text evidence="2">The sequence shown here is derived from an EMBL/GenBank/DDBJ whole genome shotgun (WGS) entry which is preliminary data.</text>
</comment>
<organism evidence="2 3">
    <name type="scientific">Streptococcus panodentis</name>
    <dbReference type="NCBI Taxonomy" id="1581472"/>
    <lineage>
        <taxon>Bacteria</taxon>
        <taxon>Bacillati</taxon>
        <taxon>Bacillota</taxon>
        <taxon>Bacilli</taxon>
        <taxon>Lactobacillales</taxon>
        <taxon>Streptococcaceae</taxon>
        <taxon>Streptococcus</taxon>
    </lineage>
</organism>
<dbReference type="PROSITE" id="PS51257">
    <property type="entry name" value="PROKAR_LIPOPROTEIN"/>
    <property type="match status" value="1"/>
</dbReference>
<accession>A0ABS5AY03</accession>
<evidence type="ECO:0000256" key="1">
    <source>
        <dbReference type="SAM" id="Phobius"/>
    </source>
</evidence>
<evidence type="ECO:0000313" key="3">
    <source>
        <dbReference type="Proteomes" id="UP001519349"/>
    </source>
</evidence>
<name>A0ABS5AY03_9STRE</name>
<dbReference type="EMBL" id="QFAY01000018">
    <property type="protein sequence ID" value="MBP2621463.1"/>
    <property type="molecule type" value="Genomic_DNA"/>
</dbReference>
<evidence type="ECO:0000313" key="2">
    <source>
        <dbReference type="EMBL" id="MBP2621463.1"/>
    </source>
</evidence>
<gene>
    <name evidence="2" type="ORF">DHL47_09070</name>
</gene>
<feature type="transmembrane region" description="Helical" evidence="1">
    <location>
        <begin position="7"/>
        <end position="27"/>
    </location>
</feature>
<proteinExistence type="predicted"/>
<keyword evidence="3" id="KW-1185">Reference proteome</keyword>
<keyword evidence="1" id="KW-1133">Transmembrane helix</keyword>
<dbReference type="Proteomes" id="UP001519349">
    <property type="component" value="Unassembled WGS sequence"/>
</dbReference>